<feature type="coiled-coil region" evidence="3">
    <location>
        <begin position="137"/>
        <end position="189"/>
    </location>
</feature>
<organism evidence="5 6">
    <name type="scientific">Goodea atripinnis</name>
    <dbReference type="NCBI Taxonomy" id="208336"/>
    <lineage>
        <taxon>Eukaryota</taxon>
        <taxon>Metazoa</taxon>
        <taxon>Chordata</taxon>
        <taxon>Craniata</taxon>
        <taxon>Vertebrata</taxon>
        <taxon>Euteleostomi</taxon>
        <taxon>Actinopterygii</taxon>
        <taxon>Neopterygii</taxon>
        <taxon>Teleostei</taxon>
        <taxon>Neoteleostei</taxon>
        <taxon>Acanthomorphata</taxon>
        <taxon>Ovalentaria</taxon>
        <taxon>Atherinomorphae</taxon>
        <taxon>Cyprinodontiformes</taxon>
        <taxon>Goodeidae</taxon>
        <taxon>Goodea</taxon>
    </lineage>
</organism>
<evidence type="ECO:0000259" key="4">
    <source>
        <dbReference type="PROSITE" id="PS51842"/>
    </source>
</evidence>
<accession>A0ABV0PYI3</accession>
<evidence type="ECO:0000256" key="1">
    <source>
        <dbReference type="ARBA" id="ARBA00022754"/>
    </source>
</evidence>
<dbReference type="SUPFAM" id="SSF64593">
    <property type="entry name" value="Intermediate filament protein, coiled coil region"/>
    <property type="match status" value="2"/>
</dbReference>
<dbReference type="EMBL" id="JAHRIO010091251">
    <property type="protein sequence ID" value="MEQ2188582.1"/>
    <property type="molecule type" value="Genomic_DNA"/>
</dbReference>
<reference evidence="5 6" key="1">
    <citation type="submission" date="2021-06" db="EMBL/GenBank/DDBJ databases">
        <authorList>
            <person name="Palmer J.M."/>
        </authorList>
    </citation>
    <scope>NUCLEOTIDE SEQUENCE [LARGE SCALE GENOMIC DNA]</scope>
    <source>
        <strain evidence="5 6">GA_2019</strain>
        <tissue evidence="5">Muscle</tissue>
    </source>
</reference>
<dbReference type="Gene3D" id="1.20.5.500">
    <property type="entry name" value="Single helix bin"/>
    <property type="match status" value="1"/>
</dbReference>
<dbReference type="PROSITE" id="PS51842">
    <property type="entry name" value="IF_ROD_2"/>
    <property type="match status" value="1"/>
</dbReference>
<dbReference type="InterPro" id="IPR003054">
    <property type="entry name" value="Keratin_II"/>
</dbReference>
<keyword evidence="2 3" id="KW-0175">Coiled coil</keyword>
<name>A0ABV0PYI3_9TELE</name>
<dbReference type="Proteomes" id="UP001476798">
    <property type="component" value="Unassembled WGS sequence"/>
</dbReference>
<evidence type="ECO:0000313" key="5">
    <source>
        <dbReference type="EMBL" id="MEQ2188582.1"/>
    </source>
</evidence>
<keyword evidence="6" id="KW-1185">Reference proteome</keyword>
<dbReference type="PANTHER" id="PTHR45616:SF9">
    <property type="entry name" value="KERATIN, TYPE II CYTOSKELETAL 8-RELATED"/>
    <property type="match status" value="1"/>
</dbReference>
<dbReference type="PRINTS" id="PR01276">
    <property type="entry name" value="TYPE2KERATIN"/>
</dbReference>
<protein>
    <recommendedName>
        <fullName evidence="4">IF rod domain-containing protein</fullName>
    </recommendedName>
</protein>
<feature type="coiled-coil region" evidence="3">
    <location>
        <begin position="68"/>
        <end position="95"/>
    </location>
</feature>
<gene>
    <name evidence="5" type="ORF">GOODEAATRI_016569</name>
</gene>
<sequence>MPSQVRFLEQQNKILETKLDLLQVQGVTRSNVEPLFEAYMAGLRRQMDLVNNDRTKLDGELRNMQGLVEDFKHKYEEEINKRNNLENDFVILKKASIKDTSVVLQMDNSRSLNMEQIVSEVKSQYEEIAARSREEAEAWYKNKRASLENQLAEAEERGELAVKEAKARTRDLEEALQRAKQDMARQLREYQVGGERWKGEEE</sequence>
<feature type="domain" description="IF rod" evidence="4">
    <location>
        <begin position="1"/>
        <end position="202"/>
    </location>
</feature>
<comment type="caution">
    <text evidence="5">The sequence shown here is derived from an EMBL/GenBank/DDBJ whole genome shotgun (WGS) entry which is preliminary data.</text>
</comment>
<evidence type="ECO:0000313" key="6">
    <source>
        <dbReference type="Proteomes" id="UP001476798"/>
    </source>
</evidence>
<proteinExistence type="predicted"/>
<dbReference type="SMART" id="SM01391">
    <property type="entry name" value="Filament"/>
    <property type="match status" value="1"/>
</dbReference>
<dbReference type="PANTHER" id="PTHR45616">
    <property type="entry name" value="GATA-TYPE DOMAIN-CONTAINING PROTEIN"/>
    <property type="match status" value="1"/>
</dbReference>
<evidence type="ECO:0000256" key="2">
    <source>
        <dbReference type="ARBA" id="ARBA00023054"/>
    </source>
</evidence>
<dbReference type="Gene3D" id="1.20.5.1160">
    <property type="entry name" value="Vasodilator-stimulated phosphoprotein"/>
    <property type="match status" value="1"/>
</dbReference>
<keyword evidence="1" id="KW-0403">Intermediate filament</keyword>
<dbReference type="Pfam" id="PF00038">
    <property type="entry name" value="Filament"/>
    <property type="match status" value="2"/>
</dbReference>
<dbReference type="InterPro" id="IPR039008">
    <property type="entry name" value="IF_rod_dom"/>
</dbReference>
<evidence type="ECO:0000256" key="3">
    <source>
        <dbReference type="SAM" id="Coils"/>
    </source>
</evidence>